<dbReference type="EMBL" id="JBBPBM010000985">
    <property type="protein sequence ID" value="KAK8488638.1"/>
    <property type="molecule type" value="Genomic_DNA"/>
</dbReference>
<organism evidence="1 2">
    <name type="scientific">Hibiscus sabdariffa</name>
    <name type="common">roselle</name>
    <dbReference type="NCBI Taxonomy" id="183260"/>
    <lineage>
        <taxon>Eukaryota</taxon>
        <taxon>Viridiplantae</taxon>
        <taxon>Streptophyta</taxon>
        <taxon>Embryophyta</taxon>
        <taxon>Tracheophyta</taxon>
        <taxon>Spermatophyta</taxon>
        <taxon>Magnoliopsida</taxon>
        <taxon>eudicotyledons</taxon>
        <taxon>Gunneridae</taxon>
        <taxon>Pentapetalae</taxon>
        <taxon>rosids</taxon>
        <taxon>malvids</taxon>
        <taxon>Malvales</taxon>
        <taxon>Malvaceae</taxon>
        <taxon>Malvoideae</taxon>
        <taxon>Hibiscus</taxon>
    </lineage>
</organism>
<evidence type="ECO:0000313" key="1">
    <source>
        <dbReference type="EMBL" id="KAK8488638.1"/>
    </source>
</evidence>
<sequence length="189" mass="21897">MKHYRITLFMFEKVTRINRGFDLHQPCKIPSVQLAYAFPWRQTLMDLILEKNVKFWAVFRKKKVPAEFPKSHLFAFGKGNVYGSSCTEHRGFNSTHLSAIFLPATPTNICRYQFSRRPCSKVCQSNLGLLLETSIVTEQRFSMSNKCEGTAETSRNPDHHFGFRFAGLGSWHEQQLPRLAVLVWLLLEI</sequence>
<evidence type="ECO:0000313" key="2">
    <source>
        <dbReference type="Proteomes" id="UP001472677"/>
    </source>
</evidence>
<proteinExistence type="predicted"/>
<protein>
    <submittedName>
        <fullName evidence="1">Uncharacterized protein</fullName>
    </submittedName>
</protein>
<dbReference type="Proteomes" id="UP001472677">
    <property type="component" value="Unassembled WGS sequence"/>
</dbReference>
<name>A0ABR2A6R2_9ROSI</name>
<reference evidence="1 2" key="1">
    <citation type="journal article" date="2024" name="G3 (Bethesda)">
        <title>Genome assembly of Hibiscus sabdariffa L. provides insights into metabolisms of medicinal natural products.</title>
        <authorList>
            <person name="Kim T."/>
        </authorList>
    </citation>
    <scope>NUCLEOTIDE SEQUENCE [LARGE SCALE GENOMIC DNA]</scope>
    <source>
        <strain evidence="1">TK-2024</strain>
        <tissue evidence="1">Old leaves</tissue>
    </source>
</reference>
<gene>
    <name evidence="1" type="ORF">V6N12_055628</name>
</gene>
<comment type="caution">
    <text evidence="1">The sequence shown here is derived from an EMBL/GenBank/DDBJ whole genome shotgun (WGS) entry which is preliminary data.</text>
</comment>
<keyword evidence="2" id="KW-1185">Reference proteome</keyword>
<accession>A0ABR2A6R2</accession>